<dbReference type="SMART" id="SM00355">
    <property type="entry name" value="ZnF_C2H2"/>
    <property type="match status" value="8"/>
</dbReference>
<organism evidence="3 4">
    <name type="scientific">Rotaria magnacalcarata</name>
    <dbReference type="NCBI Taxonomy" id="392030"/>
    <lineage>
        <taxon>Eukaryota</taxon>
        <taxon>Metazoa</taxon>
        <taxon>Spiralia</taxon>
        <taxon>Gnathifera</taxon>
        <taxon>Rotifera</taxon>
        <taxon>Eurotatoria</taxon>
        <taxon>Bdelloidea</taxon>
        <taxon>Philodinida</taxon>
        <taxon>Philodinidae</taxon>
        <taxon>Rotaria</taxon>
    </lineage>
</organism>
<feature type="compositionally biased region" description="Basic and acidic residues" evidence="1">
    <location>
        <begin position="377"/>
        <end position="389"/>
    </location>
</feature>
<reference evidence="3" key="1">
    <citation type="submission" date="2021-02" db="EMBL/GenBank/DDBJ databases">
        <authorList>
            <person name="Nowell W R."/>
        </authorList>
    </citation>
    <scope>NUCLEOTIDE SEQUENCE</scope>
</reference>
<proteinExistence type="predicted"/>
<dbReference type="Gene3D" id="3.30.160.60">
    <property type="entry name" value="Classic Zinc Finger"/>
    <property type="match status" value="1"/>
</dbReference>
<feature type="domain" description="C2H2-type" evidence="2">
    <location>
        <begin position="560"/>
        <end position="581"/>
    </location>
</feature>
<comment type="caution">
    <text evidence="3">The sequence shown here is derived from an EMBL/GenBank/DDBJ whole genome shotgun (WGS) entry which is preliminary data.</text>
</comment>
<accession>A0A816DLY4</accession>
<feature type="compositionally biased region" description="Polar residues" evidence="1">
    <location>
        <begin position="297"/>
        <end position="313"/>
    </location>
</feature>
<dbReference type="OrthoDB" id="6110130at2759"/>
<feature type="region of interest" description="Disordered" evidence="1">
    <location>
        <begin position="294"/>
        <end position="326"/>
    </location>
</feature>
<evidence type="ECO:0000259" key="2">
    <source>
        <dbReference type="PROSITE" id="PS00028"/>
    </source>
</evidence>
<evidence type="ECO:0000256" key="1">
    <source>
        <dbReference type="SAM" id="MobiDB-lite"/>
    </source>
</evidence>
<protein>
    <recommendedName>
        <fullName evidence="2">C2H2-type domain-containing protein</fullName>
    </recommendedName>
</protein>
<dbReference type="AlphaFoldDB" id="A0A816DLY4"/>
<name>A0A816DLY4_9BILA</name>
<feature type="compositionally biased region" description="Low complexity" evidence="1">
    <location>
        <begin position="402"/>
        <end position="413"/>
    </location>
</feature>
<dbReference type="PROSITE" id="PS00028">
    <property type="entry name" value="ZINC_FINGER_C2H2_1"/>
    <property type="match status" value="2"/>
</dbReference>
<dbReference type="EMBL" id="CAJNOW010014718">
    <property type="protein sequence ID" value="CAF1634668.1"/>
    <property type="molecule type" value="Genomic_DNA"/>
</dbReference>
<dbReference type="Proteomes" id="UP000663834">
    <property type="component" value="Unassembled WGS sequence"/>
</dbReference>
<feature type="non-terminal residue" evidence="3">
    <location>
        <position position="1"/>
    </location>
</feature>
<sequence length="821" mass="95302">FSHGMDDFQKSYIVKNRDQSITFNDISSEKIDENYSGHSAEEFVKYFSIDDDDIVRLDQSQIIRYEVKSVMNHVIDNILNQEKCQSQIKNPSNKRPLELNNEEYRLNKKVRFNIPNEEQLLLTSIFVSETIDSNNRLKPYTKFLYNLGFDLCLQENPNENTNLSETQKQILIKHNEVFYRNQIYSCKYCSFKTNTIHVMDHHYRTPHTLSNSNDHNKKYRCVYCSFKTFRLPELRRHVERKHGHVLVAEPSLRRYLCSYCSYETDDKNHFTKHNSRCQIEQERARIANNLLQPLDVSKTNNRRQLNTITTKSTGKNKKKQTTKSHLSTSFSNDAKLLYNQEINDLIIIESDHDTSPFSRSSSSDEDFIVSSDEVSSSDDHNDDVHDHEFQTSTFRSKKPKKSTLSSTTSSMSQSFSMSSMATTNFSSLSKLLLLNGTPISSLASSSMNPTKTSLIPIQQKQTIGNDMYQMCNICRCYICKRDYMTHMKEKHNNQTTQPETLNSTPLTNLNNTANNLNTSTTCLSPALVVTKAIPQTPPKIFLLSTSTMNLQSIRLDMIKCPWCDTNFEHIDIMTGHLMRYHRMTLAVAQVVVAEQMKIQSASSSQLSQMFKQEIEQIQRQFTDKIYWKISQPKVYLHQLDNLSCFACKKNVDDIENHFISSHQIQLVTMNTMKQCCLCGLHCNKKTFSLFEHQLRTHSGVCYSSILKQFIRFDPPPPPTPRTILSKSNSQSISRSSNRPTLTTCTEKKFGCRKCDTSSHLFTFEELVEHLRSNHKLIVKLHRRCIICQQTYFKGKEYNQHCLEHLNEESPSIEIKRQYVKK</sequence>
<dbReference type="InterPro" id="IPR013087">
    <property type="entry name" value="Znf_C2H2_type"/>
</dbReference>
<evidence type="ECO:0000313" key="4">
    <source>
        <dbReference type="Proteomes" id="UP000663834"/>
    </source>
</evidence>
<feature type="region of interest" description="Disordered" evidence="1">
    <location>
        <begin position="353"/>
        <end position="413"/>
    </location>
</feature>
<gene>
    <name evidence="3" type="ORF">KQP761_LOCUS26834</name>
</gene>
<feature type="domain" description="C2H2-type" evidence="2">
    <location>
        <begin position="784"/>
        <end position="804"/>
    </location>
</feature>
<evidence type="ECO:0000313" key="3">
    <source>
        <dbReference type="EMBL" id="CAF1634668.1"/>
    </source>
</evidence>